<dbReference type="InterPro" id="IPR003578">
    <property type="entry name" value="Small_GTPase_Rho"/>
</dbReference>
<dbReference type="PROSITE" id="PS51419">
    <property type="entry name" value="RAB"/>
    <property type="match status" value="1"/>
</dbReference>
<dbReference type="GO" id="GO:0005525">
    <property type="term" value="F:GTP binding"/>
    <property type="evidence" value="ECO:0007669"/>
    <property type="project" value="UniProtKB-KW"/>
</dbReference>
<keyword evidence="2" id="KW-0342">GTP-binding</keyword>
<dbReference type="GO" id="GO:0007264">
    <property type="term" value="P:small GTPase-mediated signal transduction"/>
    <property type="evidence" value="ECO:0007669"/>
    <property type="project" value="InterPro"/>
</dbReference>
<evidence type="ECO:0000313" key="3">
    <source>
        <dbReference type="Proteomes" id="UP000694844"/>
    </source>
</evidence>
<gene>
    <name evidence="4" type="primary">LOC111133100</name>
</gene>
<dbReference type="SMART" id="SM00174">
    <property type="entry name" value="RHO"/>
    <property type="match status" value="1"/>
</dbReference>
<keyword evidence="3" id="KW-1185">Reference proteome</keyword>
<protein>
    <submittedName>
        <fullName evidence="4">Rac-like GTP-binding protein ARAC7</fullName>
    </submittedName>
</protein>
<sequence length="190" mass="21793">MRKRITCSLVGDAMVGKSSLLRCFLGKTSIDTYAPTVFSTFKEMMTVGKKQLKVKFVDTAGQQEYSRLRVQSYKESDVIILCFSAIDRQSFERIRNLWIPEIQRTIKKKIPVFLVATHKDLKQEKYVRKCTSVVSKTEGEKLAMDINADGFFETSSGDSCCVKKIFECAVTAVHSSRKRYLQTLRKMIFK</sequence>
<dbReference type="PROSITE" id="PS51420">
    <property type="entry name" value="RHO"/>
    <property type="match status" value="1"/>
</dbReference>
<dbReference type="InterPro" id="IPR027417">
    <property type="entry name" value="P-loop_NTPase"/>
</dbReference>
<dbReference type="PROSITE" id="PS51421">
    <property type="entry name" value="RAS"/>
    <property type="match status" value="1"/>
</dbReference>
<dbReference type="OrthoDB" id="6094744at2759"/>
<dbReference type="SMART" id="SM00173">
    <property type="entry name" value="RAS"/>
    <property type="match status" value="1"/>
</dbReference>
<dbReference type="GO" id="GO:0003924">
    <property type="term" value="F:GTPase activity"/>
    <property type="evidence" value="ECO:0007669"/>
    <property type="project" value="InterPro"/>
</dbReference>
<dbReference type="KEGG" id="cvn:111133100"/>
<accession>A0A8B8E8G3</accession>
<dbReference type="RefSeq" id="XP_022336932.1">
    <property type="nucleotide sequence ID" value="XM_022481224.1"/>
</dbReference>
<dbReference type="Pfam" id="PF00071">
    <property type="entry name" value="Ras"/>
    <property type="match status" value="1"/>
</dbReference>
<reference evidence="3" key="1">
    <citation type="submission" date="2024-06" db="UniProtKB">
        <authorList>
            <consortium name="RefSeq"/>
        </authorList>
    </citation>
    <scope>NUCLEOTIDE SEQUENCE [LARGE SCALE GENOMIC DNA]</scope>
</reference>
<dbReference type="PANTHER" id="PTHR24072">
    <property type="entry name" value="RHO FAMILY GTPASE"/>
    <property type="match status" value="1"/>
</dbReference>
<evidence type="ECO:0000256" key="2">
    <source>
        <dbReference type="ARBA" id="ARBA00023134"/>
    </source>
</evidence>
<dbReference type="SUPFAM" id="SSF52540">
    <property type="entry name" value="P-loop containing nucleoside triphosphate hydrolases"/>
    <property type="match status" value="1"/>
</dbReference>
<dbReference type="Proteomes" id="UP000694844">
    <property type="component" value="Chromosome 1"/>
</dbReference>
<evidence type="ECO:0000313" key="4">
    <source>
        <dbReference type="RefSeq" id="XP_022336932.1"/>
    </source>
</evidence>
<proteinExistence type="predicted"/>
<dbReference type="CDD" id="cd00157">
    <property type="entry name" value="Rho"/>
    <property type="match status" value="1"/>
</dbReference>
<organism evidence="3 4">
    <name type="scientific">Crassostrea virginica</name>
    <name type="common">Eastern oyster</name>
    <dbReference type="NCBI Taxonomy" id="6565"/>
    <lineage>
        <taxon>Eukaryota</taxon>
        <taxon>Metazoa</taxon>
        <taxon>Spiralia</taxon>
        <taxon>Lophotrochozoa</taxon>
        <taxon>Mollusca</taxon>
        <taxon>Bivalvia</taxon>
        <taxon>Autobranchia</taxon>
        <taxon>Pteriomorphia</taxon>
        <taxon>Ostreida</taxon>
        <taxon>Ostreoidea</taxon>
        <taxon>Ostreidae</taxon>
        <taxon>Crassostrea</taxon>
    </lineage>
</organism>
<dbReference type="NCBIfam" id="TIGR00231">
    <property type="entry name" value="small_GTP"/>
    <property type="match status" value="1"/>
</dbReference>
<dbReference type="InterPro" id="IPR005225">
    <property type="entry name" value="Small_GTP-bd"/>
</dbReference>
<name>A0A8B8E8G3_CRAVI</name>
<dbReference type="InterPro" id="IPR001806">
    <property type="entry name" value="Small_GTPase"/>
</dbReference>
<dbReference type="GeneID" id="111133100"/>
<dbReference type="AlphaFoldDB" id="A0A8B8E8G3"/>
<evidence type="ECO:0000256" key="1">
    <source>
        <dbReference type="ARBA" id="ARBA00022741"/>
    </source>
</evidence>
<reference evidence="4" key="2">
    <citation type="submission" date="2025-08" db="UniProtKB">
        <authorList>
            <consortium name="RefSeq"/>
        </authorList>
    </citation>
    <scope>IDENTIFICATION</scope>
    <source>
        <tissue evidence="4">Whole sample</tissue>
    </source>
</reference>
<dbReference type="SMART" id="SM00175">
    <property type="entry name" value="RAB"/>
    <property type="match status" value="1"/>
</dbReference>
<keyword evidence="1" id="KW-0547">Nucleotide-binding</keyword>
<dbReference type="PRINTS" id="PR00449">
    <property type="entry name" value="RASTRNSFRMNG"/>
</dbReference>
<dbReference type="Gene3D" id="3.40.50.300">
    <property type="entry name" value="P-loop containing nucleotide triphosphate hydrolases"/>
    <property type="match status" value="1"/>
</dbReference>